<dbReference type="OrthoDB" id="8950613at2"/>
<evidence type="ECO:0000313" key="2">
    <source>
        <dbReference type="EMBL" id="ROS00173.1"/>
    </source>
</evidence>
<dbReference type="AlphaFoldDB" id="A0A3N2DK40"/>
<sequence>MSKSKKNTLKNTAEMFKSFAQVGIDELTETRQRILGANLFRMPRTWRLKEAAEILAITEDELREIVAGSATKSFSLDQLNAIRDHLGTGFKRPRKSRAHVVAIQNFKGGVGKSITTVNLAQYAAIKGLKILVWDLDPQASTTLNLGNLVPDSELSLEDVPVNAILNDPSDLPIRRSYFPGVDLMPSNGMMQELEQDLLLPEVNNEKSLGNWATRLRNITETLRDDYDLIIFDCPPNMGCLTTNAIIAANVLLSPVPPRSLDRASFTMLCLSLGSLFETLGSNLDMFKIIPTQHDGKPESQIQEIRMREMYGAFVTENAVMSSSAIETASKNFSSIYERAPRGRKPTYDRALLACNAVNEELLQEMFKLWGVK</sequence>
<dbReference type="InterPro" id="IPR050678">
    <property type="entry name" value="DNA_Partitioning_ATPase"/>
</dbReference>
<feature type="domain" description="AAA" evidence="1">
    <location>
        <begin position="99"/>
        <end position="261"/>
    </location>
</feature>
<dbReference type="SUPFAM" id="SSF52540">
    <property type="entry name" value="P-loop containing nucleoside triphosphate hydrolases"/>
    <property type="match status" value="1"/>
</dbReference>
<dbReference type="RefSeq" id="WP_123713153.1">
    <property type="nucleotide sequence ID" value="NZ_RKHR01000005.1"/>
</dbReference>
<name>A0A3N2DK40_9GAMM</name>
<reference evidence="2 3" key="1">
    <citation type="submission" date="2018-11" db="EMBL/GenBank/DDBJ databases">
        <title>Genomic Encyclopedia of Type Strains, Phase IV (KMG-IV): sequencing the most valuable type-strain genomes for metagenomic binning, comparative biology and taxonomic classification.</title>
        <authorList>
            <person name="Goeker M."/>
        </authorList>
    </citation>
    <scope>NUCLEOTIDE SEQUENCE [LARGE SCALE GENOMIC DNA]</scope>
    <source>
        <strain evidence="2 3">DSM 100316</strain>
    </source>
</reference>
<dbReference type="InterPro" id="IPR025669">
    <property type="entry name" value="AAA_dom"/>
</dbReference>
<dbReference type="Proteomes" id="UP000275394">
    <property type="component" value="Unassembled WGS sequence"/>
</dbReference>
<dbReference type="Pfam" id="PF13614">
    <property type="entry name" value="AAA_31"/>
    <property type="match status" value="1"/>
</dbReference>
<organism evidence="2 3">
    <name type="scientific">Sinobacterium caligoides</name>
    <dbReference type="NCBI Taxonomy" id="933926"/>
    <lineage>
        <taxon>Bacteria</taxon>
        <taxon>Pseudomonadati</taxon>
        <taxon>Pseudomonadota</taxon>
        <taxon>Gammaproteobacteria</taxon>
        <taxon>Cellvibrionales</taxon>
        <taxon>Spongiibacteraceae</taxon>
        <taxon>Sinobacterium</taxon>
    </lineage>
</organism>
<dbReference type="PANTHER" id="PTHR13696">
    <property type="entry name" value="P-LOOP CONTAINING NUCLEOSIDE TRIPHOSPHATE HYDROLASE"/>
    <property type="match status" value="1"/>
</dbReference>
<evidence type="ECO:0000259" key="1">
    <source>
        <dbReference type="Pfam" id="PF13614"/>
    </source>
</evidence>
<dbReference type="PANTHER" id="PTHR13696:SF52">
    <property type="entry name" value="PARA FAMILY PROTEIN CT_582"/>
    <property type="match status" value="1"/>
</dbReference>
<keyword evidence="3" id="KW-1185">Reference proteome</keyword>
<dbReference type="InterPro" id="IPR027417">
    <property type="entry name" value="P-loop_NTPase"/>
</dbReference>
<gene>
    <name evidence="2" type="ORF">EDC56_2809</name>
</gene>
<comment type="caution">
    <text evidence="2">The sequence shown here is derived from an EMBL/GenBank/DDBJ whole genome shotgun (WGS) entry which is preliminary data.</text>
</comment>
<accession>A0A3N2DK40</accession>
<dbReference type="EMBL" id="RKHR01000005">
    <property type="protein sequence ID" value="ROS00173.1"/>
    <property type="molecule type" value="Genomic_DNA"/>
</dbReference>
<protein>
    <submittedName>
        <fullName evidence="2">Chromosome partitioning protein</fullName>
    </submittedName>
</protein>
<dbReference type="CDD" id="cd02042">
    <property type="entry name" value="ParAB_family"/>
    <property type="match status" value="1"/>
</dbReference>
<dbReference type="Gene3D" id="3.40.50.300">
    <property type="entry name" value="P-loop containing nucleotide triphosphate hydrolases"/>
    <property type="match status" value="1"/>
</dbReference>
<evidence type="ECO:0000313" key="3">
    <source>
        <dbReference type="Proteomes" id="UP000275394"/>
    </source>
</evidence>
<proteinExistence type="predicted"/>